<reference evidence="2" key="1">
    <citation type="journal article" date="2023" name="Plant J.">
        <title>Genome sequences and population genomics provide insights into the demographic history, inbreeding, and mutation load of two 'living fossil' tree species of Dipteronia.</title>
        <authorList>
            <person name="Feng Y."/>
            <person name="Comes H.P."/>
            <person name="Chen J."/>
            <person name="Zhu S."/>
            <person name="Lu R."/>
            <person name="Zhang X."/>
            <person name="Li P."/>
            <person name="Qiu J."/>
            <person name="Olsen K.M."/>
            <person name="Qiu Y."/>
        </authorList>
    </citation>
    <scope>NUCLEOTIDE SEQUENCE</scope>
    <source>
        <strain evidence="2">KIB01</strain>
    </source>
</reference>
<comment type="caution">
    <text evidence="2">The sequence shown here is derived from an EMBL/GenBank/DDBJ whole genome shotgun (WGS) entry which is preliminary data.</text>
</comment>
<dbReference type="Proteomes" id="UP001280121">
    <property type="component" value="Unassembled WGS sequence"/>
</dbReference>
<feature type="compositionally biased region" description="Basic and acidic residues" evidence="1">
    <location>
        <begin position="88"/>
        <end position="97"/>
    </location>
</feature>
<dbReference type="EMBL" id="JANJYI010000003">
    <property type="protein sequence ID" value="KAK2655344.1"/>
    <property type="molecule type" value="Genomic_DNA"/>
</dbReference>
<name>A0AAE0CLB5_9ROSI</name>
<sequence>MEMFDNGSQEDLVSWMMFDYCSQDDDDCNDEPEVEIRDEDLTVNVEDVETPLYEDPIVCNDETIDDQENSQSSDTDNIDDSSIPDVDICSHNDEDCNHGVSSGSGGVGGHGCAGPSGFATFNSVSFQEDSIFFRGTPQFTEVSIGTGS</sequence>
<keyword evidence="3" id="KW-1185">Reference proteome</keyword>
<evidence type="ECO:0000256" key="1">
    <source>
        <dbReference type="SAM" id="MobiDB-lite"/>
    </source>
</evidence>
<proteinExistence type="predicted"/>
<dbReference type="AlphaFoldDB" id="A0AAE0CLB5"/>
<accession>A0AAE0CLB5</accession>
<feature type="compositionally biased region" description="Low complexity" evidence="1">
    <location>
        <begin position="69"/>
        <end position="85"/>
    </location>
</feature>
<protein>
    <submittedName>
        <fullName evidence="2">Uncharacterized protein</fullName>
    </submittedName>
</protein>
<evidence type="ECO:0000313" key="3">
    <source>
        <dbReference type="Proteomes" id="UP001280121"/>
    </source>
</evidence>
<gene>
    <name evidence="2" type="ORF">Ddye_008396</name>
</gene>
<evidence type="ECO:0000313" key="2">
    <source>
        <dbReference type="EMBL" id="KAK2655344.1"/>
    </source>
</evidence>
<organism evidence="2 3">
    <name type="scientific">Dipteronia dyeriana</name>
    <dbReference type="NCBI Taxonomy" id="168575"/>
    <lineage>
        <taxon>Eukaryota</taxon>
        <taxon>Viridiplantae</taxon>
        <taxon>Streptophyta</taxon>
        <taxon>Embryophyta</taxon>
        <taxon>Tracheophyta</taxon>
        <taxon>Spermatophyta</taxon>
        <taxon>Magnoliopsida</taxon>
        <taxon>eudicotyledons</taxon>
        <taxon>Gunneridae</taxon>
        <taxon>Pentapetalae</taxon>
        <taxon>rosids</taxon>
        <taxon>malvids</taxon>
        <taxon>Sapindales</taxon>
        <taxon>Sapindaceae</taxon>
        <taxon>Hippocastanoideae</taxon>
        <taxon>Acereae</taxon>
        <taxon>Dipteronia</taxon>
    </lineage>
</organism>
<feature type="region of interest" description="Disordered" evidence="1">
    <location>
        <begin position="47"/>
        <end position="106"/>
    </location>
</feature>